<keyword evidence="2" id="KW-1133">Transmembrane helix</keyword>
<sequence>MSDIHNLFHDAAPDEPTTEAWPEKVHARRHRNRVAGGVAAGTLAVALAVPLGIALLNQPNQIVASPAPTSTPTPQTVSVGDAESACAAAAEQVAGWAEADRGDLPAVRKGATVAWLCGDQMTLGPNEPLTTGLDDLVQAYLDQPEAPLDQACTMEYRMAYTLVFQYADGSLAPVTGELHGCRNLSDGATLRSGGDELLTQATEAWTAERATSDFRDDEPAACSEATMSILPFDSTQVRAVQTCTRSGELWDVYRVDVINDLDLPTNPDVANAVMESVSADVADAVDVWQPREPERRIEVVDRWGAKFVLSELQDGGFVFTDVDGNPRLWTPTPKLAVLLAVAD</sequence>
<dbReference type="RefSeq" id="WP_073189071.1">
    <property type="nucleotide sequence ID" value="NZ_FQZG01000053.1"/>
</dbReference>
<evidence type="ECO:0000256" key="1">
    <source>
        <dbReference type="SAM" id="MobiDB-lite"/>
    </source>
</evidence>
<keyword evidence="2" id="KW-0472">Membrane</keyword>
<feature type="transmembrane region" description="Helical" evidence="2">
    <location>
        <begin position="34"/>
        <end position="56"/>
    </location>
</feature>
<evidence type="ECO:0000313" key="3">
    <source>
        <dbReference type="EMBL" id="SHJ50210.1"/>
    </source>
</evidence>
<proteinExistence type="predicted"/>
<dbReference type="EMBL" id="FQZG01000053">
    <property type="protein sequence ID" value="SHJ50210.1"/>
    <property type="molecule type" value="Genomic_DNA"/>
</dbReference>
<dbReference type="AlphaFoldDB" id="A0A1M6JUC1"/>
<evidence type="ECO:0000313" key="4">
    <source>
        <dbReference type="Proteomes" id="UP000184512"/>
    </source>
</evidence>
<keyword evidence="2" id="KW-0812">Transmembrane</keyword>
<evidence type="ECO:0000256" key="2">
    <source>
        <dbReference type="SAM" id="Phobius"/>
    </source>
</evidence>
<reference evidence="4" key="1">
    <citation type="submission" date="2016-11" db="EMBL/GenBank/DDBJ databases">
        <authorList>
            <person name="Varghese N."/>
            <person name="Submissions S."/>
        </authorList>
    </citation>
    <scope>NUCLEOTIDE SEQUENCE [LARGE SCALE GENOMIC DNA]</scope>
    <source>
        <strain evidence="4">DSM 12906</strain>
    </source>
</reference>
<dbReference type="STRING" id="1123357.SAMN02745244_02651"/>
<feature type="region of interest" description="Disordered" evidence="1">
    <location>
        <begin position="1"/>
        <end position="21"/>
    </location>
</feature>
<gene>
    <name evidence="3" type="ORF">SAMN02745244_02651</name>
</gene>
<dbReference type="OrthoDB" id="3725593at2"/>
<accession>A0A1M6JUC1</accession>
<name>A0A1M6JUC1_9ACTN</name>
<protein>
    <submittedName>
        <fullName evidence="3">Uncharacterized protein</fullName>
    </submittedName>
</protein>
<feature type="compositionally biased region" description="Basic and acidic residues" evidence="1">
    <location>
        <begin position="1"/>
        <end position="12"/>
    </location>
</feature>
<keyword evidence="4" id="KW-1185">Reference proteome</keyword>
<organism evidence="3 4">
    <name type="scientific">Tessaracoccus bendigoensis DSM 12906</name>
    <dbReference type="NCBI Taxonomy" id="1123357"/>
    <lineage>
        <taxon>Bacteria</taxon>
        <taxon>Bacillati</taxon>
        <taxon>Actinomycetota</taxon>
        <taxon>Actinomycetes</taxon>
        <taxon>Propionibacteriales</taxon>
        <taxon>Propionibacteriaceae</taxon>
        <taxon>Tessaracoccus</taxon>
    </lineage>
</organism>
<dbReference type="Proteomes" id="UP000184512">
    <property type="component" value="Unassembled WGS sequence"/>
</dbReference>